<evidence type="ECO:0000256" key="2">
    <source>
        <dbReference type="ARBA" id="ARBA00022475"/>
    </source>
</evidence>
<dbReference type="Pfam" id="PF00639">
    <property type="entry name" value="Rotamase"/>
    <property type="match status" value="1"/>
</dbReference>
<evidence type="ECO:0000256" key="4">
    <source>
        <dbReference type="ARBA" id="ARBA00022692"/>
    </source>
</evidence>
<keyword evidence="11" id="KW-0697">Rotamase</keyword>
<evidence type="ECO:0000256" key="3">
    <source>
        <dbReference type="ARBA" id="ARBA00022519"/>
    </source>
</evidence>
<proteinExistence type="inferred from homology"/>
<dbReference type="InterPro" id="IPR046357">
    <property type="entry name" value="PPIase_dom_sf"/>
</dbReference>
<evidence type="ECO:0000256" key="7">
    <source>
        <dbReference type="ARBA" id="ARBA00023186"/>
    </source>
</evidence>
<sequence length="659" mass="70783">MLQKLRDKTSGWIATVILGLLIIPFAFFGLEQYMVQRSNTTVATIQAPPTWWADAPSFWPVSVFWRHEEISVDEFRQRFEQVRQQQRAELGDAFDARDFESAETKRMVLETLIDQRVQAMAAEQAGVVVSDAMVRDAIQAIPAFQVDGRFDPSRYQLALASQVPAQTPAQFDQLVREGLQQSLVTTAIANSNFVTDAELDRLIRLMGERRDVSLLVAPPAAADTTDVSDADVQAWYDAHLADYRAPERVAIEYIELDMAALPAPAAADEVALRARYQQEQDKFASQEQRHASHILIEVAADADAEAQQAAAAEAAEVAGLAAAEGADFTALAARYSDDAGSSAAGGDLGWISRDMMPGPFAEALFALEPGSVSKPVKTDFGWHVIKLHEVKAGARESFEEVRETLAAEQAEADREQAFNDISSQVVDAVLANPGALAPAAEIAGVQVQKLGPFARTTTEGVAAHAAVRNAAFSEVLVEDGTVSDPIEVGPGRNVWIRVTDHLPESARPLAEVREQVIAAIRADRSRQAAEQRAGALLAKLHAGTTLAALAEAESLPAPQSVPGVPRGAPLVDASVSQAIFATRVDGTEKPAHGMQVLDDGTIVLFAVEKVTPGDIAEVPAAQREMLAQQVAQFAGANDVQALVSALRAGMEIEVVEENL</sequence>
<keyword evidence="3" id="KW-0997">Cell inner membrane</keyword>
<dbReference type="SUPFAM" id="SSF54534">
    <property type="entry name" value="FKBP-like"/>
    <property type="match status" value="1"/>
</dbReference>
<keyword evidence="11 14" id="KW-0413">Isomerase</keyword>
<dbReference type="Proteomes" id="UP000680116">
    <property type="component" value="Chromosome"/>
</dbReference>
<feature type="domain" description="PpiC" evidence="13">
    <location>
        <begin position="286"/>
        <end position="389"/>
    </location>
</feature>
<dbReference type="EMBL" id="OU015430">
    <property type="protein sequence ID" value="CAG4975038.1"/>
    <property type="molecule type" value="Genomic_DNA"/>
</dbReference>
<evidence type="ECO:0000313" key="15">
    <source>
        <dbReference type="Proteomes" id="UP000680116"/>
    </source>
</evidence>
<dbReference type="RefSeq" id="WP_215218382.1">
    <property type="nucleotide sequence ID" value="NZ_OU015430.1"/>
</dbReference>
<organism evidence="14 15">
    <name type="scientific">Novilysobacter luteus</name>
    <dbReference type="NCBI Taxonomy" id="2822368"/>
    <lineage>
        <taxon>Bacteria</taxon>
        <taxon>Pseudomonadati</taxon>
        <taxon>Pseudomonadota</taxon>
        <taxon>Gammaproteobacteria</taxon>
        <taxon>Lysobacterales</taxon>
        <taxon>Lysobacteraceae</taxon>
        <taxon>Novilysobacter</taxon>
    </lineage>
</organism>
<dbReference type="PANTHER" id="PTHR47529">
    <property type="entry name" value="PEPTIDYL-PROLYL CIS-TRANS ISOMERASE D"/>
    <property type="match status" value="1"/>
</dbReference>
<evidence type="ECO:0000256" key="11">
    <source>
        <dbReference type="PROSITE-ProRule" id="PRU00278"/>
    </source>
</evidence>
<evidence type="ECO:0000256" key="5">
    <source>
        <dbReference type="ARBA" id="ARBA00022989"/>
    </source>
</evidence>
<dbReference type="Pfam" id="PF13624">
    <property type="entry name" value="SurA_N_3"/>
    <property type="match status" value="2"/>
</dbReference>
<dbReference type="Gene3D" id="1.10.4030.10">
    <property type="entry name" value="Porin chaperone SurA, peptide-binding domain"/>
    <property type="match status" value="1"/>
</dbReference>
<dbReference type="InterPro" id="IPR052029">
    <property type="entry name" value="PpiD_chaperone"/>
</dbReference>
<comment type="similarity">
    <text evidence="8">Belongs to the PpiD chaperone family.</text>
</comment>
<keyword evidence="4 12" id="KW-0812">Transmembrane</keyword>
<keyword evidence="7" id="KW-0143">Chaperone</keyword>
<dbReference type="Gene3D" id="3.10.50.40">
    <property type="match status" value="1"/>
</dbReference>
<evidence type="ECO:0000256" key="9">
    <source>
        <dbReference type="ARBA" id="ARBA00040743"/>
    </source>
</evidence>
<dbReference type="SUPFAM" id="SSF109998">
    <property type="entry name" value="Triger factor/SurA peptide-binding domain-like"/>
    <property type="match status" value="1"/>
</dbReference>
<evidence type="ECO:0000256" key="10">
    <source>
        <dbReference type="ARBA" id="ARBA00042775"/>
    </source>
</evidence>
<dbReference type="PROSITE" id="PS50198">
    <property type="entry name" value="PPIC_PPIASE_2"/>
    <property type="match status" value="1"/>
</dbReference>
<comment type="subcellular location">
    <subcellularLocation>
        <location evidence="1">Cell inner membrane</location>
        <topology evidence="1">Single-pass type II membrane protein</topology>
        <orientation evidence="1">Periplasmic side</orientation>
    </subcellularLocation>
</comment>
<evidence type="ECO:0000313" key="14">
    <source>
        <dbReference type="EMBL" id="CAG4975038.1"/>
    </source>
</evidence>
<gene>
    <name evidence="14" type="primary">ppiD</name>
    <name evidence="14" type="ORF">LYB30171_01812</name>
</gene>
<keyword evidence="2" id="KW-1003">Cell membrane</keyword>
<evidence type="ECO:0000256" key="6">
    <source>
        <dbReference type="ARBA" id="ARBA00023136"/>
    </source>
</evidence>
<accession>A0ABN7R034</accession>
<keyword evidence="6 12" id="KW-0472">Membrane</keyword>
<dbReference type="InterPro" id="IPR000297">
    <property type="entry name" value="PPIase_PpiC"/>
</dbReference>
<evidence type="ECO:0000256" key="12">
    <source>
        <dbReference type="SAM" id="Phobius"/>
    </source>
</evidence>
<keyword evidence="5 12" id="KW-1133">Transmembrane helix</keyword>
<dbReference type="GO" id="GO:0003755">
    <property type="term" value="F:peptidyl-prolyl cis-trans isomerase activity"/>
    <property type="evidence" value="ECO:0007669"/>
    <property type="project" value="UniProtKB-EC"/>
</dbReference>
<dbReference type="InterPro" id="IPR027304">
    <property type="entry name" value="Trigger_fact/SurA_dom_sf"/>
</dbReference>
<dbReference type="PANTHER" id="PTHR47529:SF1">
    <property type="entry name" value="PERIPLASMIC CHAPERONE PPID"/>
    <property type="match status" value="1"/>
</dbReference>
<evidence type="ECO:0000256" key="8">
    <source>
        <dbReference type="ARBA" id="ARBA00038408"/>
    </source>
</evidence>
<evidence type="ECO:0000259" key="13">
    <source>
        <dbReference type="PROSITE" id="PS50198"/>
    </source>
</evidence>
<feature type="transmembrane region" description="Helical" evidence="12">
    <location>
        <begin position="12"/>
        <end position="30"/>
    </location>
</feature>
<evidence type="ECO:0000256" key="1">
    <source>
        <dbReference type="ARBA" id="ARBA00004382"/>
    </source>
</evidence>
<name>A0ABN7R034_9GAMM</name>
<protein>
    <recommendedName>
        <fullName evidence="9">Periplasmic chaperone PpiD</fullName>
    </recommendedName>
    <alternativeName>
        <fullName evidence="10">Periplasmic folding chaperone</fullName>
    </alternativeName>
</protein>
<reference evidence="14 15" key="1">
    <citation type="submission" date="2021-04" db="EMBL/GenBank/DDBJ databases">
        <authorList>
            <person name="Rodrigo-Torres L."/>
            <person name="Arahal R. D."/>
            <person name="Lucena T."/>
        </authorList>
    </citation>
    <scope>NUCLEOTIDE SEQUENCE [LARGE SCALE GENOMIC DNA]</scope>
    <source>
        <strain evidence="14 15">CECT 30171</strain>
    </source>
</reference>
<keyword evidence="15" id="KW-1185">Reference proteome</keyword>